<dbReference type="OrthoDB" id="21825at2"/>
<dbReference type="Gene3D" id="2.60.120.330">
    <property type="entry name" value="B-lactam Antibiotic, Isopenicillin N Synthase, Chain"/>
    <property type="match status" value="1"/>
</dbReference>
<evidence type="ECO:0000256" key="2">
    <source>
        <dbReference type="ARBA" id="ARBA00004767"/>
    </source>
</evidence>
<dbReference type="InterPro" id="IPR027443">
    <property type="entry name" value="IPNS-like_sf"/>
</dbReference>
<evidence type="ECO:0000256" key="6">
    <source>
        <dbReference type="ARBA" id="ARBA00022666"/>
    </source>
</evidence>
<gene>
    <name evidence="13" type="ORF">EIK76_08460</name>
</gene>
<evidence type="ECO:0000313" key="13">
    <source>
        <dbReference type="EMBL" id="RRJ20924.1"/>
    </source>
</evidence>
<comment type="cofactor">
    <cofactor evidence="1">
        <name>Fe(2+)</name>
        <dbReference type="ChEBI" id="CHEBI:29033"/>
    </cofactor>
</comment>
<keyword evidence="11" id="KW-0560">Oxidoreductase</keyword>
<dbReference type="AlphaFoldDB" id="A0A3P3QIC5"/>
<dbReference type="RefSeq" id="WP_046521290.1">
    <property type="nucleotide sequence ID" value="NZ_LAVS01000092.1"/>
</dbReference>
<dbReference type="Pfam" id="PF03171">
    <property type="entry name" value="2OG-FeII_Oxy"/>
    <property type="match status" value="1"/>
</dbReference>
<evidence type="ECO:0000256" key="1">
    <source>
        <dbReference type="ARBA" id="ARBA00001954"/>
    </source>
</evidence>
<protein>
    <recommendedName>
        <fullName evidence="5">2-oxoglutarate-dependent ethylene/succinate-forming enzyme</fullName>
        <ecNumber evidence="4">1.13.12.19</ecNumber>
        <ecNumber evidence="3">1.14.20.7</ecNumber>
    </recommendedName>
    <alternativeName>
        <fullName evidence="7">2-oxoglutarate dioxygenase (ethylene-forming)</fullName>
    </alternativeName>
    <alternativeName>
        <fullName evidence="8">2-oxoglutarate/L-arginine monooxygenase/decarboxylase (succinate-forming)</fullName>
    </alternativeName>
</protein>
<feature type="domain" description="Fe2OG dioxygenase" evidence="12">
    <location>
        <begin position="165"/>
        <end position="271"/>
    </location>
</feature>
<dbReference type="GO" id="GO:0009693">
    <property type="term" value="P:ethylene biosynthetic process"/>
    <property type="evidence" value="ECO:0007669"/>
    <property type="project" value="UniProtKB-KW"/>
</dbReference>
<comment type="pathway">
    <text evidence="2">Alkene biosynthesis; ethylene biosynthesis via 2-oxoglutarate.</text>
</comment>
<dbReference type="PRINTS" id="PR00682">
    <property type="entry name" value="IPNSYNTHASE"/>
</dbReference>
<dbReference type="Proteomes" id="UP000276260">
    <property type="component" value="Unassembled WGS sequence"/>
</dbReference>
<dbReference type="InterPro" id="IPR026992">
    <property type="entry name" value="DIOX_N"/>
</dbReference>
<dbReference type="InterPro" id="IPR050231">
    <property type="entry name" value="Iron_ascorbate_oxido_reductase"/>
</dbReference>
<reference evidence="13 14" key="1">
    <citation type="submission" date="2018-11" db="EMBL/GenBank/DDBJ databases">
        <title>Draft genome analysis of Rheinheimera mesophila isolated from an industrial waste site.</title>
        <authorList>
            <person name="Yu Q."/>
            <person name="Qi Y."/>
            <person name="Zhang H."/>
            <person name="Lu Y."/>
            <person name="Pu J."/>
        </authorList>
    </citation>
    <scope>NUCLEOTIDE SEQUENCE [LARGE SCALE GENOMIC DNA]</scope>
    <source>
        <strain evidence="13 14">IITR13</strain>
    </source>
</reference>
<keyword evidence="6" id="KW-0266">Ethylene biosynthesis</keyword>
<proteinExistence type="inferred from homology"/>
<keyword evidence="11" id="KW-0479">Metal-binding</keyword>
<evidence type="ECO:0000256" key="11">
    <source>
        <dbReference type="RuleBase" id="RU003682"/>
    </source>
</evidence>
<organism evidence="13 14">
    <name type="scientific">Rheinheimera mesophila</name>
    <dbReference type="NCBI Taxonomy" id="1547515"/>
    <lineage>
        <taxon>Bacteria</taxon>
        <taxon>Pseudomonadati</taxon>
        <taxon>Pseudomonadota</taxon>
        <taxon>Gammaproteobacteria</taxon>
        <taxon>Chromatiales</taxon>
        <taxon>Chromatiaceae</taxon>
        <taxon>Rheinheimera</taxon>
    </lineage>
</organism>
<comment type="catalytic activity">
    <reaction evidence="10">
        <text>L-arginine + 2-oxoglutarate + O2 = guanidine + L-glutamate 5-semialdehyde + succinate + CO2</text>
        <dbReference type="Rhea" id="RHEA:31535"/>
        <dbReference type="ChEBI" id="CHEBI:15379"/>
        <dbReference type="ChEBI" id="CHEBI:16526"/>
        <dbReference type="ChEBI" id="CHEBI:16810"/>
        <dbReference type="ChEBI" id="CHEBI:30031"/>
        <dbReference type="ChEBI" id="CHEBI:30087"/>
        <dbReference type="ChEBI" id="CHEBI:32682"/>
        <dbReference type="ChEBI" id="CHEBI:58066"/>
        <dbReference type="EC" id="1.14.20.7"/>
    </reaction>
</comment>
<evidence type="ECO:0000313" key="14">
    <source>
        <dbReference type="Proteomes" id="UP000276260"/>
    </source>
</evidence>
<name>A0A3P3QIC5_9GAMM</name>
<dbReference type="GO" id="GO:0102276">
    <property type="term" value="F:2-oxoglutarate oxygenase/decarboxylase (ethylene-forming) activity"/>
    <property type="evidence" value="ECO:0007669"/>
    <property type="project" value="UniProtKB-EC"/>
</dbReference>
<dbReference type="EC" id="1.14.20.7" evidence="3"/>
<evidence type="ECO:0000256" key="8">
    <source>
        <dbReference type="ARBA" id="ARBA00031282"/>
    </source>
</evidence>
<sequence>MTQQQVPTLDIRRFATDKDNFVAEIGKAYTEFGFCGISGHGIPDEVVDNTYKAIKKFFALPTEVKQKYHVPGQGGARGYTGFGVEKAKDSNHPDLKEFFHVGRELSGPAPHPSLYPNLWPSEVAEFKDATYALYSALEKLGNTVLEALALFLKQDQAYFADKVNYGNSILRPIHYPPIQDTSTQSIRAGQHEDINLITLLVGSHESGLEILRRDGSWLPVTTIEGTIVVNIGDMLQRLTNHVLPSTTHRVVNPAGAAAGQPRYSIPFFMHPNPDYVIETLESCITADRPNRYPEPINSNDYLMQRLEEIGLLKKAKY</sequence>
<evidence type="ECO:0000256" key="10">
    <source>
        <dbReference type="ARBA" id="ARBA00049359"/>
    </source>
</evidence>
<dbReference type="Pfam" id="PF14226">
    <property type="entry name" value="DIOX_N"/>
    <property type="match status" value="1"/>
</dbReference>
<comment type="similarity">
    <text evidence="11">Belongs to the iron/ascorbate-dependent oxidoreductase family.</text>
</comment>
<dbReference type="PANTHER" id="PTHR47990">
    <property type="entry name" value="2-OXOGLUTARATE (2OG) AND FE(II)-DEPENDENT OXYGENASE SUPERFAMILY PROTEIN-RELATED"/>
    <property type="match status" value="1"/>
</dbReference>
<dbReference type="EMBL" id="RRCF01000002">
    <property type="protein sequence ID" value="RRJ20924.1"/>
    <property type="molecule type" value="Genomic_DNA"/>
</dbReference>
<dbReference type="GO" id="GO:0046872">
    <property type="term" value="F:metal ion binding"/>
    <property type="evidence" value="ECO:0007669"/>
    <property type="project" value="UniProtKB-KW"/>
</dbReference>
<dbReference type="SUPFAM" id="SSF51197">
    <property type="entry name" value="Clavaminate synthase-like"/>
    <property type="match status" value="1"/>
</dbReference>
<keyword evidence="14" id="KW-1185">Reference proteome</keyword>
<evidence type="ECO:0000259" key="12">
    <source>
        <dbReference type="PROSITE" id="PS51471"/>
    </source>
</evidence>
<comment type="caution">
    <text evidence="13">The sequence shown here is derived from an EMBL/GenBank/DDBJ whole genome shotgun (WGS) entry which is preliminary data.</text>
</comment>
<keyword evidence="11" id="KW-0408">Iron</keyword>
<accession>A0A3P3QIC5</accession>
<evidence type="ECO:0000256" key="4">
    <source>
        <dbReference type="ARBA" id="ARBA00012531"/>
    </source>
</evidence>
<dbReference type="InterPro" id="IPR044861">
    <property type="entry name" value="IPNS-like_FE2OG_OXY"/>
</dbReference>
<evidence type="ECO:0000256" key="9">
    <source>
        <dbReference type="ARBA" id="ARBA00047725"/>
    </source>
</evidence>
<evidence type="ECO:0000256" key="5">
    <source>
        <dbReference type="ARBA" id="ARBA00019045"/>
    </source>
</evidence>
<evidence type="ECO:0000256" key="7">
    <source>
        <dbReference type="ARBA" id="ARBA00031011"/>
    </source>
</evidence>
<dbReference type="InterPro" id="IPR005123">
    <property type="entry name" value="Oxoglu/Fe-dep_dioxygenase_dom"/>
</dbReference>
<dbReference type="PROSITE" id="PS51471">
    <property type="entry name" value="FE2OG_OXY"/>
    <property type="match status" value="1"/>
</dbReference>
<comment type="catalytic activity">
    <reaction evidence="9">
        <text>2-oxoglutarate + O2 + 2 H(+) = ethene + 3 CO2 + H2O</text>
        <dbReference type="Rhea" id="RHEA:31523"/>
        <dbReference type="ChEBI" id="CHEBI:15377"/>
        <dbReference type="ChEBI" id="CHEBI:15378"/>
        <dbReference type="ChEBI" id="CHEBI:15379"/>
        <dbReference type="ChEBI" id="CHEBI:16526"/>
        <dbReference type="ChEBI" id="CHEBI:16810"/>
        <dbReference type="ChEBI" id="CHEBI:18153"/>
        <dbReference type="EC" id="1.13.12.19"/>
    </reaction>
</comment>
<dbReference type="EC" id="1.13.12.19" evidence="4"/>
<evidence type="ECO:0000256" key="3">
    <source>
        <dbReference type="ARBA" id="ARBA00012293"/>
    </source>
</evidence>